<evidence type="ECO:0000313" key="3">
    <source>
        <dbReference type="Proteomes" id="UP000594638"/>
    </source>
</evidence>
<sequence length="95" mass="8651">MAADPAIPTLFEAAELGDEPGAAPPGAEAMDGGEAVDPVGAPAGGAGGEDRGDSEGEAVVGAGVETPEGDGVGACLGTEPMGAAFGATVGEAAGA</sequence>
<evidence type="ECO:0000256" key="1">
    <source>
        <dbReference type="SAM" id="MobiDB-lite"/>
    </source>
</evidence>
<keyword evidence="3" id="KW-1185">Reference proteome</keyword>
<dbReference type="EMBL" id="CACTIH010009213">
    <property type="protein sequence ID" value="CAA3027639.1"/>
    <property type="molecule type" value="Genomic_DNA"/>
</dbReference>
<gene>
    <name evidence="2" type="ORF">OLEA9_A063823</name>
</gene>
<feature type="region of interest" description="Disordered" evidence="1">
    <location>
        <begin position="14"/>
        <end position="56"/>
    </location>
</feature>
<protein>
    <submittedName>
        <fullName evidence="2">Uncharacterized protein</fullName>
    </submittedName>
</protein>
<organism evidence="2 3">
    <name type="scientific">Olea europaea subsp. europaea</name>
    <dbReference type="NCBI Taxonomy" id="158383"/>
    <lineage>
        <taxon>Eukaryota</taxon>
        <taxon>Viridiplantae</taxon>
        <taxon>Streptophyta</taxon>
        <taxon>Embryophyta</taxon>
        <taxon>Tracheophyta</taxon>
        <taxon>Spermatophyta</taxon>
        <taxon>Magnoliopsida</taxon>
        <taxon>eudicotyledons</taxon>
        <taxon>Gunneridae</taxon>
        <taxon>Pentapetalae</taxon>
        <taxon>asterids</taxon>
        <taxon>lamiids</taxon>
        <taxon>Lamiales</taxon>
        <taxon>Oleaceae</taxon>
        <taxon>Oleeae</taxon>
        <taxon>Olea</taxon>
    </lineage>
</organism>
<comment type="caution">
    <text evidence="2">The sequence shown here is derived from an EMBL/GenBank/DDBJ whole genome shotgun (WGS) entry which is preliminary data.</text>
</comment>
<accession>A0A8S0VCT4</accession>
<evidence type="ECO:0000313" key="2">
    <source>
        <dbReference type="EMBL" id="CAA3027639.1"/>
    </source>
</evidence>
<name>A0A8S0VCT4_OLEEU</name>
<proteinExistence type="predicted"/>
<reference evidence="2 3" key="1">
    <citation type="submission" date="2019-12" db="EMBL/GenBank/DDBJ databases">
        <authorList>
            <person name="Alioto T."/>
            <person name="Alioto T."/>
            <person name="Gomez Garrido J."/>
        </authorList>
    </citation>
    <scope>NUCLEOTIDE SEQUENCE [LARGE SCALE GENOMIC DNA]</scope>
</reference>
<dbReference type="Proteomes" id="UP000594638">
    <property type="component" value="Unassembled WGS sequence"/>
</dbReference>
<dbReference type="AlphaFoldDB" id="A0A8S0VCT4"/>
<dbReference type="Gramene" id="OE9A063823T1">
    <property type="protein sequence ID" value="OE9A063823C1"/>
    <property type="gene ID" value="OE9A063823"/>
</dbReference>
<feature type="compositionally biased region" description="Low complexity" evidence="1">
    <location>
        <begin position="19"/>
        <end position="41"/>
    </location>
</feature>